<evidence type="ECO:0000256" key="1">
    <source>
        <dbReference type="SAM" id="MobiDB-lite"/>
    </source>
</evidence>
<accession>A0A0D7AWZ7</accession>
<gene>
    <name evidence="2" type="ORF">CYLTODRAFT_458912</name>
</gene>
<dbReference type="EMBL" id="KN880775">
    <property type="protein sequence ID" value="KIY62520.1"/>
    <property type="molecule type" value="Genomic_DNA"/>
</dbReference>
<reference evidence="2 3" key="1">
    <citation type="journal article" date="2015" name="Fungal Genet. Biol.">
        <title>Evolution of novel wood decay mechanisms in Agaricales revealed by the genome sequences of Fistulina hepatica and Cylindrobasidium torrendii.</title>
        <authorList>
            <person name="Floudas D."/>
            <person name="Held B.W."/>
            <person name="Riley R."/>
            <person name="Nagy L.G."/>
            <person name="Koehler G."/>
            <person name="Ransdell A.S."/>
            <person name="Younus H."/>
            <person name="Chow J."/>
            <person name="Chiniquy J."/>
            <person name="Lipzen A."/>
            <person name="Tritt A."/>
            <person name="Sun H."/>
            <person name="Haridas S."/>
            <person name="LaButti K."/>
            <person name="Ohm R.A."/>
            <person name="Kues U."/>
            <person name="Blanchette R.A."/>
            <person name="Grigoriev I.V."/>
            <person name="Minto R.E."/>
            <person name="Hibbett D.S."/>
        </authorList>
    </citation>
    <scope>NUCLEOTIDE SEQUENCE [LARGE SCALE GENOMIC DNA]</scope>
    <source>
        <strain evidence="2 3">FP15055 ss-10</strain>
    </source>
</reference>
<organism evidence="2 3">
    <name type="scientific">Cylindrobasidium torrendii FP15055 ss-10</name>
    <dbReference type="NCBI Taxonomy" id="1314674"/>
    <lineage>
        <taxon>Eukaryota</taxon>
        <taxon>Fungi</taxon>
        <taxon>Dikarya</taxon>
        <taxon>Basidiomycota</taxon>
        <taxon>Agaricomycotina</taxon>
        <taxon>Agaricomycetes</taxon>
        <taxon>Agaricomycetidae</taxon>
        <taxon>Agaricales</taxon>
        <taxon>Marasmiineae</taxon>
        <taxon>Physalacriaceae</taxon>
        <taxon>Cylindrobasidium</taxon>
    </lineage>
</organism>
<evidence type="ECO:0000313" key="2">
    <source>
        <dbReference type="EMBL" id="KIY62520.1"/>
    </source>
</evidence>
<feature type="region of interest" description="Disordered" evidence="1">
    <location>
        <begin position="459"/>
        <end position="498"/>
    </location>
</feature>
<evidence type="ECO:0000313" key="3">
    <source>
        <dbReference type="Proteomes" id="UP000054007"/>
    </source>
</evidence>
<proteinExistence type="predicted"/>
<protein>
    <submittedName>
        <fullName evidence="2">Uncharacterized protein</fullName>
    </submittedName>
</protein>
<dbReference type="AlphaFoldDB" id="A0A0D7AWZ7"/>
<dbReference type="OrthoDB" id="2634326at2759"/>
<keyword evidence="3" id="KW-1185">Reference proteome</keyword>
<name>A0A0D7AWZ7_9AGAR</name>
<dbReference type="Proteomes" id="UP000054007">
    <property type="component" value="Unassembled WGS sequence"/>
</dbReference>
<sequence>MYADLFQPNLNLLPTVQLPTRPRTTNGSVPPLDESAAHEATGGLFGLITRHKDLTILVSSPNMEAMVDPLYGWRTICLRSNFTFGLEDCFVSPQIWRSRVGHLATIPWPSPSSSLSETHWKVFGEDCFQRHGAEDPILRRLGLFVLQASALEELKECCENSRARFNKIEDEWSLGRSQLTPWGDPPARALYHQHQVLLDRLHAPAESEQLTVRVRRLQRTILELHGRLNWMEVLPLLRDPPSKPMAVRDDWIGALCGSEEIADRMYRASIPVWLVRKGINGMLPENVKQWDEEAPSRKRVCSIPLSIFEGEYDPFRPPLGLKSAGDLTRYALMDDCLAQLSHPNGKISKGQESASGAAVPYFESLRDRRLDLRIPRASLCAERARLHPNVPNVFGLEGATSDLEFFPGTSEVDSVMHGRRIETLSMQSPSEVAGDNIPMESSEFAPSADSSLLDVEPISSTALPSTRTLRHNTPSRRLKAQVPQRPGYLPPGTQDRDKFVDDTHPDLPRMCDAWANTSRRVRDMTMARRVVGAPMGTFLMDPNVLVRQDDVKFKTALKLHDILVLRLELPLPLVGVLRPKEWNWILGFEVLNEPGKGNTQSHKRRDSALKLLQTAIAIIPHGQYIDLNHLHEVEPRWHGRLVDKVHPQDRREFCWEVGEANFRCELLLLDQKRYRLCKRIKDDIREDVEEGQDQERSWLDSTSWDERQSKLYALFPHWRSSLAPNITQAGRGFASPDFGEAGKAVLGLWQLMCTWEDEGVQDEESVRTVRELEQKLFLSRGGHKNCDDLLKRATEVVSCRYILNFVNTFGRAPFLPRRLR</sequence>
<feature type="compositionally biased region" description="Basic residues" evidence="1">
    <location>
        <begin position="468"/>
        <end position="479"/>
    </location>
</feature>